<keyword evidence="3" id="KW-1185">Reference proteome</keyword>
<keyword evidence="2" id="KW-0012">Acyltransferase</keyword>
<dbReference type="Gene3D" id="3.40.630.30">
    <property type="match status" value="1"/>
</dbReference>
<dbReference type="SUPFAM" id="SSF55729">
    <property type="entry name" value="Acyl-CoA N-acyltransferases (Nat)"/>
    <property type="match status" value="1"/>
</dbReference>
<dbReference type="CDD" id="cd04301">
    <property type="entry name" value="NAT_SF"/>
    <property type="match status" value="1"/>
</dbReference>
<reference evidence="3" key="1">
    <citation type="journal article" date="2019" name="Int. J. Syst. Evol. Microbiol.">
        <title>The Global Catalogue of Microorganisms (GCM) 10K type strain sequencing project: providing services to taxonomists for standard genome sequencing and annotation.</title>
        <authorList>
            <consortium name="The Broad Institute Genomics Platform"/>
            <consortium name="The Broad Institute Genome Sequencing Center for Infectious Disease"/>
            <person name="Wu L."/>
            <person name="Ma J."/>
        </authorList>
    </citation>
    <scope>NUCLEOTIDE SEQUENCE [LARGE SCALE GENOMIC DNA]</scope>
    <source>
        <strain evidence="3">KACC 11904</strain>
    </source>
</reference>
<dbReference type="RefSeq" id="WP_270878321.1">
    <property type="nucleotide sequence ID" value="NZ_JAQFVF010000018.1"/>
</dbReference>
<dbReference type="InterPro" id="IPR000182">
    <property type="entry name" value="GNAT_dom"/>
</dbReference>
<dbReference type="EMBL" id="JBHSMJ010000009">
    <property type="protein sequence ID" value="MFC5448661.1"/>
    <property type="molecule type" value="Genomic_DNA"/>
</dbReference>
<dbReference type="Pfam" id="PF13508">
    <property type="entry name" value="Acetyltransf_7"/>
    <property type="match status" value="1"/>
</dbReference>
<name>A0ABW0K721_9BACL</name>
<dbReference type="Proteomes" id="UP001596044">
    <property type="component" value="Unassembled WGS sequence"/>
</dbReference>
<gene>
    <name evidence="2" type="ORF">ACFPOG_10330</name>
</gene>
<organism evidence="2 3">
    <name type="scientific">Paenibacillus aestuarii</name>
    <dbReference type="NCBI Taxonomy" id="516965"/>
    <lineage>
        <taxon>Bacteria</taxon>
        <taxon>Bacillati</taxon>
        <taxon>Bacillota</taxon>
        <taxon>Bacilli</taxon>
        <taxon>Bacillales</taxon>
        <taxon>Paenibacillaceae</taxon>
        <taxon>Paenibacillus</taxon>
    </lineage>
</organism>
<accession>A0ABW0K721</accession>
<dbReference type="PROSITE" id="PS51186">
    <property type="entry name" value="GNAT"/>
    <property type="match status" value="1"/>
</dbReference>
<keyword evidence="2" id="KW-0808">Transferase</keyword>
<dbReference type="InterPro" id="IPR016181">
    <property type="entry name" value="Acyl_CoA_acyltransferase"/>
</dbReference>
<feature type="domain" description="N-acetyltransferase" evidence="1">
    <location>
        <begin position="1"/>
        <end position="136"/>
    </location>
</feature>
<evidence type="ECO:0000313" key="3">
    <source>
        <dbReference type="Proteomes" id="UP001596044"/>
    </source>
</evidence>
<sequence>MIEKTAFDQVYAMMKASFPEIERRTYAGQKELLSDPHYRLITETDDHGSLIAILAVWEFPLFRFVEHIAVHPSIRGGGLGGKLMAAYINESTKPVILEVEPPESVLAERRINFYQRLGFQLNPFDYLQPPLQKGLPDLPLKIMSYPVSLEETEFSLFKDILYTNVYKVMHNSIRIV</sequence>
<protein>
    <submittedName>
        <fullName evidence="2">GNAT family N-acetyltransferase</fullName>
        <ecNumber evidence="2">2.3.-.-</ecNumber>
    </submittedName>
</protein>
<proteinExistence type="predicted"/>
<dbReference type="EC" id="2.3.-.-" evidence="2"/>
<comment type="caution">
    <text evidence="2">The sequence shown here is derived from an EMBL/GenBank/DDBJ whole genome shotgun (WGS) entry which is preliminary data.</text>
</comment>
<evidence type="ECO:0000313" key="2">
    <source>
        <dbReference type="EMBL" id="MFC5448661.1"/>
    </source>
</evidence>
<dbReference type="GO" id="GO:0016746">
    <property type="term" value="F:acyltransferase activity"/>
    <property type="evidence" value="ECO:0007669"/>
    <property type="project" value="UniProtKB-KW"/>
</dbReference>
<evidence type="ECO:0000259" key="1">
    <source>
        <dbReference type="PROSITE" id="PS51186"/>
    </source>
</evidence>